<dbReference type="InterPro" id="IPR014787">
    <property type="entry name" value="PSer_Pase_RsbU_N"/>
</dbReference>
<dbReference type="GO" id="GO:0005886">
    <property type="term" value="C:plasma membrane"/>
    <property type="evidence" value="ECO:0007669"/>
    <property type="project" value="TreeGrafter"/>
</dbReference>
<dbReference type="InterPro" id="IPR017944">
    <property type="entry name" value="KaiA/RbsU_helical_domain_sf"/>
</dbReference>
<dbReference type="FunFam" id="3.30.70.270:FF:000001">
    <property type="entry name" value="Diguanylate cyclase domain protein"/>
    <property type="match status" value="1"/>
</dbReference>
<dbReference type="Pfam" id="PF00990">
    <property type="entry name" value="GGDEF"/>
    <property type="match status" value="1"/>
</dbReference>
<dbReference type="InterPro" id="IPR029787">
    <property type="entry name" value="Nucleotide_cyclase"/>
</dbReference>
<dbReference type="GO" id="GO:1902201">
    <property type="term" value="P:negative regulation of bacterial-type flagellum-dependent cell motility"/>
    <property type="evidence" value="ECO:0007669"/>
    <property type="project" value="TreeGrafter"/>
</dbReference>
<evidence type="ECO:0000259" key="2">
    <source>
        <dbReference type="PROSITE" id="PS50887"/>
    </source>
</evidence>
<evidence type="ECO:0000256" key="1">
    <source>
        <dbReference type="SAM" id="Coils"/>
    </source>
</evidence>
<dbReference type="AlphaFoldDB" id="A0A0S6UFF0"/>
<dbReference type="NCBIfam" id="TIGR00254">
    <property type="entry name" value="GGDEF"/>
    <property type="match status" value="1"/>
</dbReference>
<dbReference type="PANTHER" id="PTHR45138">
    <property type="entry name" value="REGULATORY COMPONENTS OF SENSORY TRANSDUCTION SYSTEM"/>
    <property type="match status" value="1"/>
</dbReference>
<dbReference type="RefSeq" id="WP_025774990.1">
    <property type="nucleotide sequence ID" value="NZ_DF238840.1"/>
</dbReference>
<dbReference type="InterPro" id="IPR050469">
    <property type="entry name" value="Diguanylate_Cyclase"/>
</dbReference>
<dbReference type="InterPro" id="IPR029016">
    <property type="entry name" value="GAF-like_dom_sf"/>
</dbReference>
<name>A0A0S6UFF0_NEOTH</name>
<dbReference type="GO" id="GO:0052621">
    <property type="term" value="F:diguanylate cyclase activity"/>
    <property type="evidence" value="ECO:0007669"/>
    <property type="project" value="TreeGrafter"/>
</dbReference>
<dbReference type="SUPFAM" id="SSF55781">
    <property type="entry name" value="GAF domain-like"/>
    <property type="match status" value="1"/>
</dbReference>
<evidence type="ECO:0000313" key="3">
    <source>
        <dbReference type="EMBL" id="GAF27247.1"/>
    </source>
</evidence>
<dbReference type="EMBL" id="DF238840">
    <property type="protein sequence ID" value="GAF27247.1"/>
    <property type="molecule type" value="Genomic_DNA"/>
</dbReference>
<dbReference type="PROSITE" id="PS50887">
    <property type="entry name" value="GGDEF"/>
    <property type="match status" value="1"/>
</dbReference>
<dbReference type="SUPFAM" id="SSF101215">
    <property type="entry name" value="KaiA/RbsU domain"/>
    <property type="match status" value="1"/>
</dbReference>
<feature type="coiled-coil region" evidence="1">
    <location>
        <begin position="87"/>
        <end position="121"/>
    </location>
</feature>
<feature type="domain" description="GGDEF" evidence="2">
    <location>
        <begin position="292"/>
        <end position="427"/>
    </location>
</feature>
<accession>A0A0S6UFF0</accession>
<dbReference type="SMART" id="SM00267">
    <property type="entry name" value="GGDEF"/>
    <property type="match status" value="1"/>
</dbReference>
<dbReference type="Gene3D" id="1.10.1240.30">
    <property type="entry name" value="KaiA/RbsU domain"/>
    <property type="match status" value="1"/>
</dbReference>
<protein>
    <submittedName>
        <fullName evidence="3">FOG: GGDEF domain</fullName>
    </submittedName>
</protein>
<dbReference type="PANTHER" id="PTHR45138:SF9">
    <property type="entry name" value="DIGUANYLATE CYCLASE DGCM-RELATED"/>
    <property type="match status" value="1"/>
</dbReference>
<gene>
    <name evidence="3" type="ORF">MTY_2588</name>
</gene>
<sequence>MEIQWQETYFKLLHQYSLQQSEAILYEASKLSKALVEKGVGPEDIVQFHLEALEKLFKDISPLRVPGLILISFDLLLEVMMAYALNFREYLEVKNKLIERLENFNQELAAANRALEMKVKELSVIQELTKELGSCLDLDRTAGIITRHLQELLNCEVNLYIISSNGEWQGYTPDDDPEAVSISKNIDVPPPVLEARGGEAVRVEGRDLTLPLVVDREVGGAIYLQRDDSFSADEFRLADIIAGYAALAIERARLYEAMKFQATIDAKTGLYNYQHMMHLLEKEIARARRYQRTFTIAMLDIDDFKIYNDTHGHHQGDRALQKIAALIKANIREVDIAARYGGEEFVIIMPETSALEASVVAERVRRAIMNAGIANVGCGPDRLLTVSIGLGTYPHDATTAGKLIDAADSALYEAKRWGKNVVRVYSKTDRRRSGDAEVL</sequence>
<keyword evidence="1" id="KW-0175">Coiled coil</keyword>
<dbReference type="Gene3D" id="3.30.450.40">
    <property type="match status" value="1"/>
</dbReference>
<proteinExistence type="predicted"/>
<dbReference type="SMART" id="SM00065">
    <property type="entry name" value="GAF"/>
    <property type="match status" value="1"/>
</dbReference>
<dbReference type="Proteomes" id="UP000063718">
    <property type="component" value="Unassembled WGS sequence"/>
</dbReference>
<dbReference type="Pfam" id="PF08673">
    <property type="entry name" value="RsbU_N"/>
    <property type="match status" value="1"/>
</dbReference>
<dbReference type="InterPro" id="IPR003018">
    <property type="entry name" value="GAF"/>
</dbReference>
<dbReference type="InterPro" id="IPR043128">
    <property type="entry name" value="Rev_trsase/Diguanyl_cyclase"/>
</dbReference>
<dbReference type="InterPro" id="IPR000160">
    <property type="entry name" value="GGDEF_dom"/>
</dbReference>
<dbReference type="Gene3D" id="3.30.70.270">
    <property type="match status" value="1"/>
</dbReference>
<dbReference type="SUPFAM" id="SSF55073">
    <property type="entry name" value="Nucleotide cyclase"/>
    <property type="match status" value="1"/>
</dbReference>
<dbReference type="CDD" id="cd01949">
    <property type="entry name" value="GGDEF"/>
    <property type="match status" value="1"/>
</dbReference>
<organism evidence="3">
    <name type="scientific">Moorella thermoacetica Y72</name>
    <dbReference type="NCBI Taxonomy" id="1325331"/>
    <lineage>
        <taxon>Bacteria</taxon>
        <taxon>Bacillati</taxon>
        <taxon>Bacillota</taxon>
        <taxon>Clostridia</taxon>
        <taxon>Neomoorellales</taxon>
        <taxon>Neomoorellaceae</taxon>
        <taxon>Neomoorella</taxon>
    </lineage>
</organism>
<dbReference type="GO" id="GO:0043709">
    <property type="term" value="P:cell adhesion involved in single-species biofilm formation"/>
    <property type="evidence" value="ECO:0007669"/>
    <property type="project" value="TreeGrafter"/>
</dbReference>
<reference evidence="3" key="1">
    <citation type="journal article" date="2014" name="Gene">
        <title>Genome-guided analysis of transformation efficiency and carbon dioxide assimilation by Moorella thermoacetica Y72.</title>
        <authorList>
            <person name="Tsukahara K."/>
            <person name="Kita A."/>
            <person name="Nakashimada Y."/>
            <person name="Hoshino T."/>
            <person name="Murakami K."/>
        </authorList>
    </citation>
    <scope>NUCLEOTIDE SEQUENCE [LARGE SCALE GENOMIC DNA]</scope>
    <source>
        <strain evidence="3">Y72</strain>
    </source>
</reference>